<sequence length="152" mass="17520">MINLSPPGDRPRQAVSSRRIWVRDFLSSQVVCRRRRRCRCCCRLRLAGAALSPEVSRARKEPWIATRTTQTFPSDGLACRITRAHLLLIFPPRRITACRFSKPSYLSRPCTRVFVQLAMRQICHPDRSSPSFCPPPWISSERVRHTRGGLTF</sequence>
<dbReference type="EMBL" id="KZ824781">
    <property type="protein sequence ID" value="RAH83801.1"/>
    <property type="molecule type" value="Genomic_DNA"/>
</dbReference>
<keyword evidence="2" id="KW-1185">Reference proteome</keyword>
<dbReference type="AlphaFoldDB" id="A0A8T8X6X4"/>
<protein>
    <submittedName>
        <fullName evidence="1">Uncharacterized protein</fullName>
    </submittedName>
</protein>
<gene>
    <name evidence="1" type="ORF">BO86DRAFT_34958</name>
</gene>
<reference evidence="1 2" key="1">
    <citation type="submission" date="2018-02" db="EMBL/GenBank/DDBJ databases">
        <title>The genomes of Aspergillus section Nigri reveals drivers in fungal speciation.</title>
        <authorList>
            <consortium name="DOE Joint Genome Institute"/>
            <person name="Vesth T.C."/>
            <person name="Nybo J."/>
            <person name="Theobald S."/>
            <person name="Brandl J."/>
            <person name="Frisvad J.C."/>
            <person name="Nielsen K.F."/>
            <person name="Lyhne E.K."/>
            <person name="Kogle M.E."/>
            <person name="Kuo A."/>
            <person name="Riley R."/>
            <person name="Clum A."/>
            <person name="Nolan M."/>
            <person name="Lipzen A."/>
            <person name="Salamov A."/>
            <person name="Henrissat B."/>
            <person name="Wiebenga A."/>
            <person name="De vries R.P."/>
            <person name="Grigoriev I.V."/>
            <person name="Mortensen U.H."/>
            <person name="Andersen M.R."/>
            <person name="Baker S.E."/>
        </authorList>
    </citation>
    <scope>NUCLEOTIDE SEQUENCE [LARGE SCALE GENOMIC DNA]</scope>
    <source>
        <strain evidence="1 2">CBS 114.51</strain>
    </source>
</reference>
<dbReference type="Proteomes" id="UP000249497">
    <property type="component" value="Unassembled WGS sequence"/>
</dbReference>
<organism evidence="1 2">
    <name type="scientific">Aspergillus japonicus CBS 114.51</name>
    <dbReference type="NCBI Taxonomy" id="1448312"/>
    <lineage>
        <taxon>Eukaryota</taxon>
        <taxon>Fungi</taxon>
        <taxon>Dikarya</taxon>
        <taxon>Ascomycota</taxon>
        <taxon>Pezizomycotina</taxon>
        <taxon>Eurotiomycetes</taxon>
        <taxon>Eurotiomycetidae</taxon>
        <taxon>Eurotiales</taxon>
        <taxon>Aspergillaceae</taxon>
        <taxon>Aspergillus</taxon>
        <taxon>Aspergillus subgen. Circumdati</taxon>
    </lineage>
</organism>
<evidence type="ECO:0000313" key="2">
    <source>
        <dbReference type="Proteomes" id="UP000249497"/>
    </source>
</evidence>
<name>A0A8T8X6X4_ASPJA</name>
<dbReference type="RefSeq" id="XP_025529695.1">
    <property type="nucleotide sequence ID" value="XM_025669358.1"/>
</dbReference>
<accession>A0A8T8X6X4</accession>
<evidence type="ECO:0000313" key="1">
    <source>
        <dbReference type="EMBL" id="RAH83801.1"/>
    </source>
</evidence>
<dbReference type="GeneID" id="37173050"/>
<proteinExistence type="predicted"/>